<dbReference type="InterPro" id="IPR000008">
    <property type="entry name" value="C2_dom"/>
</dbReference>
<dbReference type="Gene3D" id="2.60.40.150">
    <property type="entry name" value="C2 domain"/>
    <property type="match status" value="1"/>
</dbReference>
<feature type="compositionally biased region" description="Polar residues" evidence="3">
    <location>
        <begin position="712"/>
        <end position="736"/>
    </location>
</feature>
<dbReference type="SMART" id="SM00239">
    <property type="entry name" value="C2"/>
    <property type="match status" value="1"/>
</dbReference>
<dbReference type="PANTHER" id="PTHR13076">
    <property type="entry name" value="COILED-COIL AND C2 DOMAIN-CONTAINING PROTEIN 1-LIKE"/>
    <property type="match status" value="1"/>
</dbReference>
<dbReference type="SUPFAM" id="SSF46934">
    <property type="entry name" value="UBA-like"/>
    <property type="match status" value="1"/>
</dbReference>
<feature type="region of interest" description="Disordered" evidence="3">
    <location>
        <begin position="1"/>
        <end position="21"/>
    </location>
</feature>
<feature type="region of interest" description="Disordered" evidence="3">
    <location>
        <begin position="317"/>
        <end position="358"/>
    </location>
</feature>
<dbReference type="GO" id="GO:0001227">
    <property type="term" value="F:DNA-binding transcription repressor activity, RNA polymerase II-specific"/>
    <property type="evidence" value="ECO:0007669"/>
    <property type="project" value="InterPro"/>
</dbReference>
<dbReference type="InterPro" id="IPR035892">
    <property type="entry name" value="C2_domain_sf"/>
</dbReference>
<feature type="compositionally biased region" description="Basic and acidic residues" evidence="3">
    <location>
        <begin position="769"/>
        <end position="785"/>
    </location>
</feature>
<dbReference type="EMBL" id="JARTCD010000067">
    <property type="protein sequence ID" value="KAJ8654045.1"/>
    <property type="molecule type" value="Genomic_DNA"/>
</dbReference>
<feature type="compositionally biased region" description="Basic and acidic residues" evidence="3">
    <location>
        <begin position="65"/>
        <end position="76"/>
    </location>
</feature>
<feature type="compositionally biased region" description="Polar residues" evidence="3">
    <location>
        <begin position="77"/>
        <end position="90"/>
    </location>
</feature>
<keyword evidence="2" id="KW-0175">Coiled coil</keyword>
<dbReference type="InterPro" id="IPR006608">
    <property type="entry name" value="CC2D1A/B_DM14"/>
</dbReference>
<dbReference type="InterPro" id="IPR039725">
    <property type="entry name" value="CC2D1A/B"/>
</dbReference>
<comment type="similarity">
    <text evidence="1">Belongs to the CC2D1 family.</text>
</comment>
<feature type="domain" description="C2" evidence="4">
    <location>
        <begin position="524"/>
        <end position="663"/>
    </location>
</feature>
<evidence type="ECO:0000256" key="1">
    <source>
        <dbReference type="ARBA" id="ARBA00010672"/>
    </source>
</evidence>
<feature type="compositionally biased region" description="Pro residues" evidence="3">
    <location>
        <begin position="325"/>
        <end position="339"/>
    </location>
</feature>
<dbReference type="GeneID" id="83217660"/>
<reference evidence="6 7" key="1">
    <citation type="submission" date="2023-03" db="EMBL/GenBank/DDBJ databases">
        <title>Genome sequence of Lichtheimia ornata CBS 291.66.</title>
        <authorList>
            <person name="Mohabir J.T."/>
            <person name="Shea T.P."/>
            <person name="Kurbessoian T."/>
            <person name="Berby B."/>
            <person name="Fontaine J."/>
            <person name="Livny J."/>
            <person name="Gnirke A."/>
            <person name="Stajich J.E."/>
            <person name="Cuomo C.A."/>
        </authorList>
    </citation>
    <scope>NUCLEOTIDE SEQUENCE [LARGE SCALE GENOMIC DNA]</scope>
    <source>
        <strain evidence="6">CBS 291.66</strain>
    </source>
</reference>
<dbReference type="PROSITE" id="PS50004">
    <property type="entry name" value="C2"/>
    <property type="match status" value="1"/>
</dbReference>
<feature type="coiled-coil region" evidence="2">
    <location>
        <begin position="887"/>
        <end position="914"/>
    </location>
</feature>
<dbReference type="AlphaFoldDB" id="A0AAD7UWX7"/>
<feature type="region of interest" description="Disordered" evidence="3">
    <location>
        <begin position="291"/>
        <end position="310"/>
    </location>
</feature>
<feature type="region of interest" description="Disordered" evidence="3">
    <location>
        <begin position="712"/>
        <end position="794"/>
    </location>
</feature>
<evidence type="ECO:0008006" key="8">
    <source>
        <dbReference type="Google" id="ProtNLM"/>
    </source>
</evidence>
<gene>
    <name evidence="6" type="ORF">O0I10_010256</name>
</gene>
<proteinExistence type="inferred from homology"/>
<dbReference type="RefSeq" id="XP_058338959.1">
    <property type="nucleotide sequence ID" value="XM_058490238.1"/>
</dbReference>
<dbReference type="PROSITE" id="PS50030">
    <property type="entry name" value="UBA"/>
    <property type="match status" value="1"/>
</dbReference>
<feature type="coiled-coil region" evidence="2">
    <location>
        <begin position="229"/>
        <end position="266"/>
    </location>
</feature>
<evidence type="ECO:0000259" key="4">
    <source>
        <dbReference type="PROSITE" id="PS50004"/>
    </source>
</evidence>
<feature type="domain" description="UBA" evidence="5">
    <location>
        <begin position="157"/>
        <end position="197"/>
    </location>
</feature>
<evidence type="ECO:0000313" key="7">
    <source>
        <dbReference type="Proteomes" id="UP001234581"/>
    </source>
</evidence>
<dbReference type="InterPro" id="IPR015940">
    <property type="entry name" value="UBA"/>
</dbReference>
<dbReference type="Proteomes" id="UP001234581">
    <property type="component" value="Unassembled WGS sequence"/>
</dbReference>
<dbReference type="Gene3D" id="1.10.8.10">
    <property type="entry name" value="DNA helicase RuvA subunit, C-terminal domain"/>
    <property type="match status" value="1"/>
</dbReference>
<evidence type="ECO:0000259" key="5">
    <source>
        <dbReference type="PROSITE" id="PS50030"/>
    </source>
</evidence>
<comment type="caution">
    <text evidence="6">The sequence shown here is derived from an EMBL/GenBank/DDBJ whole genome shotgun (WGS) entry which is preliminary data.</text>
</comment>
<accession>A0AAD7UWX7</accession>
<dbReference type="InterPro" id="IPR009060">
    <property type="entry name" value="UBA-like_sf"/>
</dbReference>
<dbReference type="SUPFAM" id="SSF49562">
    <property type="entry name" value="C2 domain (Calcium/lipid-binding domain, CaLB)"/>
    <property type="match status" value="1"/>
</dbReference>
<dbReference type="Pfam" id="PF00627">
    <property type="entry name" value="UBA"/>
    <property type="match status" value="1"/>
</dbReference>
<dbReference type="SMART" id="SM00685">
    <property type="entry name" value="DM14"/>
    <property type="match status" value="1"/>
</dbReference>
<sequence>MFGRKPKNQTPDNSQPFDIGDIDELLNATIPEADNDAHDADLNDPELLQQLQELTSSNRVANAGHKNDNTHQRDNNAKTNSGAKQKQSAMETDDFDIDQYAALAQGTNDDVHVELDEKDLHDPTLLNALAELGDEGGNDDLPTRHTMAEQKHDPSTQPSHESIQHLVSMGFSETQATDALDKYDGNLERATNYLLDTPMTNNDQMEADVSTTQKPMMDDDTIRRETSDVGAMEEEAVEQDEQFNDLEELQQRIKHYQKLAIAAKRSGDKKKAVELLRHSKGLDQRYQELIQRTKMSPPPPSPSTAQPQDEIMHDTPAATDLPAQSNPPSPAQPLPPPSQPAASSSSPEPEPPKMQPQDNTAAMQALLQQIVALQKEYKEAAIHYKNIGNLAVSKEMIKTSKELLRVGIQVKNGEIGDIEAVRNKLPGKPDMSRGDGKMRQIQLVASGSPSEQTLEHLESQLVYQVDICHNLAIQSATMTGRKQTGKTLSDSANAYQQLEQAFTADLVSIRSRRDQDMKTTPQLHYELVNYTYKNILDHIPINQMELKIIRGIGLQSLDISTNIEPFVTWDFGGWPPENTAQASLGKGETAVKKGTEPDFDASILIPITRGNRIFMRYIQRRKLTLEVFHNRYSYGLFRRPLSLGKVSLPLETLLSKCSISGTFDLIDANRRKTGGKLEIQLNLREPLSGEDIVRRAERWLVIDEFGQDTSSLLASSGLTPMPYQSQQGPPTNSSMQPPSTESPTATSTTTPAPGGTPSSSEPPSTESRMQIEEKTKKPTTSKEPETNAELEQAEEEYNNVDHIVSNMVLEHELGIVNNALSGKLSAQAKEELMDRKQALDIKMNMLVIQVQTGLLDMDTYLQNTRKRLERDRQLALIFKKHNRLDLAKGALTRKKIMQDEIEEAEAAMATQSEE</sequence>
<evidence type="ECO:0000256" key="2">
    <source>
        <dbReference type="SAM" id="Coils"/>
    </source>
</evidence>
<dbReference type="Pfam" id="PF00168">
    <property type="entry name" value="C2"/>
    <property type="match status" value="1"/>
</dbReference>
<evidence type="ECO:0000256" key="3">
    <source>
        <dbReference type="SAM" id="MobiDB-lite"/>
    </source>
</evidence>
<dbReference type="PANTHER" id="PTHR13076:SF9">
    <property type="entry name" value="COILED-COIL AND C2 DOMAIN-CONTAINING PROTEIN 1-LIKE"/>
    <property type="match status" value="1"/>
</dbReference>
<feature type="region of interest" description="Disordered" evidence="3">
    <location>
        <begin position="60"/>
        <end position="91"/>
    </location>
</feature>
<name>A0AAD7UWX7_9FUNG</name>
<feature type="compositionally biased region" description="Low complexity" evidence="3">
    <location>
        <begin position="737"/>
        <end position="767"/>
    </location>
</feature>
<protein>
    <recommendedName>
        <fullName evidence="8">C2 domain-containing protein</fullName>
    </recommendedName>
</protein>
<organism evidence="6 7">
    <name type="scientific">Lichtheimia ornata</name>
    <dbReference type="NCBI Taxonomy" id="688661"/>
    <lineage>
        <taxon>Eukaryota</taxon>
        <taxon>Fungi</taxon>
        <taxon>Fungi incertae sedis</taxon>
        <taxon>Mucoromycota</taxon>
        <taxon>Mucoromycotina</taxon>
        <taxon>Mucoromycetes</taxon>
        <taxon>Mucorales</taxon>
        <taxon>Lichtheimiaceae</taxon>
        <taxon>Lichtheimia</taxon>
    </lineage>
</organism>
<dbReference type="SMART" id="SM00165">
    <property type="entry name" value="UBA"/>
    <property type="match status" value="1"/>
</dbReference>
<evidence type="ECO:0000313" key="6">
    <source>
        <dbReference type="EMBL" id="KAJ8654045.1"/>
    </source>
</evidence>
<feature type="region of interest" description="Disordered" evidence="3">
    <location>
        <begin position="131"/>
        <end position="162"/>
    </location>
</feature>
<keyword evidence="7" id="KW-1185">Reference proteome</keyword>
<feature type="compositionally biased region" description="Basic and acidic residues" evidence="3">
    <location>
        <begin position="141"/>
        <end position="154"/>
    </location>
</feature>